<sequence>MSLAHLEFIMKIEISELRGGVHYPLDFRVYSDDLIDDNHELNGRIPDEGLQVTGHLSLVNRHEVMVDMHITGTMVFECARCLQPTPYQCDYVYHESSEINPSLEALDIIPCIEECLYINEPFRVLCKPDCKGICPGCGVNLNFEECQCHQSDHSDDDDGIDPRMEALKKLL</sequence>
<dbReference type="Pfam" id="PF02620">
    <property type="entry name" value="YceD"/>
    <property type="match status" value="1"/>
</dbReference>
<evidence type="ECO:0000313" key="1">
    <source>
        <dbReference type="EMBL" id="MSS20284.1"/>
    </source>
</evidence>
<gene>
    <name evidence="1" type="ORF">FYJ52_07725</name>
</gene>
<dbReference type="AlphaFoldDB" id="A0A7X2NGN5"/>
<organism evidence="1 2">
    <name type="scientific">Pseudoramibacter porci</name>
    <dbReference type="NCBI Taxonomy" id="2606631"/>
    <lineage>
        <taxon>Bacteria</taxon>
        <taxon>Bacillati</taxon>
        <taxon>Bacillota</taxon>
        <taxon>Clostridia</taxon>
        <taxon>Eubacteriales</taxon>
        <taxon>Eubacteriaceae</taxon>
        <taxon>Pseudoramibacter</taxon>
    </lineage>
</organism>
<evidence type="ECO:0000313" key="2">
    <source>
        <dbReference type="Proteomes" id="UP000461754"/>
    </source>
</evidence>
<accession>A0A7X2NGN5</accession>
<protein>
    <submittedName>
        <fullName evidence="1">DUF177 domain-containing protein</fullName>
    </submittedName>
</protein>
<proteinExistence type="predicted"/>
<keyword evidence="2" id="KW-1185">Reference proteome</keyword>
<name>A0A7X2NGN5_9FIRM</name>
<dbReference type="EMBL" id="VUMO01000010">
    <property type="protein sequence ID" value="MSS20284.1"/>
    <property type="molecule type" value="Genomic_DNA"/>
</dbReference>
<comment type="caution">
    <text evidence="1">The sequence shown here is derived from an EMBL/GenBank/DDBJ whole genome shotgun (WGS) entry which is preliminary data.</text>
</comment>
<reference evidence="1 2" key="1">
    <citation type="submission" date="2019-08" db="EMBL/GenBank/DDBJ databases">
        <title>In-depth cultivation of the pig gut microbiome towards novel bacterial diversity and tailored functional studies.</title>
        <authorList>
            <person name="Wylensek D."/>
            <person name="Hitch T.C.A."/>
            <person name="Clavel T."/>
        </authorList>
    </citation>
    <scope>NUCLEOTIDE SEQUENCE [LARGE SCALE GENOMIC DNA]</scope>
    <source>
        <strain evidence="1 2">RF-744-FAT-4</strain>
    </source>
</reference>
<dbReference type="Proteomes" id="UP000461754">
    <property type="component" value="Unassembled WGS sequence"/>
</dbReference>
<dbReference type="InterPro" id="IPR003772">
    <property type="entry name" value="YceD"/>
</dbReference>